<keyword evidence="8 11" id="KW-0030">Aminoacyl-tRNA synthetase</keyword>
<dbReference type="FunFam" id="3.30.980.10:FF:000004">
    <property type="entry name" value="Alanine--tRNA ligase, cytoplasmic"/>
    <property type="match status" value="1"/>
</dbReference>
<comment type="subcellular location">
    <subcellularLocation>
        <location evidence="11">Cytoplasm</location>
    </subcellularLocation>
</comment>
<evidence type="ECO:0000256" key="2">
    <source>
        <dbReference type="ARBA" id="ARBA00022555"/>
    </source>
</evidence>
<sequence length="908" mass="98336">MDTAEIRRRFLAHFEAAGHAVVPSASLLADDPNLLFVPAGMVPFKPYFLGQETPPYDRATSIQKCVRTPDIEDVGKTTRHGTFFEMCGNFSFGDYFKEGAIELAWDLITKSQADGGFGMDESRLYPSVLAGDEEAIGLWMKVTGLPRERIVQLGPKENYWSMGVPGPGGPCSEILYDRGPEWGPDFDAATLGPDMPVELEDRLLEIWNLVFMQDELSAVRSKSDFDIAGSLPKKNIDTGMGLDRVAFLLQGKNNMYEIDVMYPVIEKAEQLTGRRYGAGTPGSAEDDVRFRVVADHVRSSMMLIGDGVTPGNDGRGYVLRRLLRRAVRSMRLLGCEDRVLPELMPVSRDRMGETYDNLVTDWARISQVAYAEEDAFRKTLQAGTQIFDAAASEVKHTGGSMLSGERAFALHDTYGFPIDLTLEMAAEQGLQVDEQGFRGLMAEQRERAKADARAKKGAHGDTAVYRGVFDEFGPTEWLAYETLETESKPLALLSGGTPVTRLAQGEVGELVLDRTPFYAESGGQVADAGTIVFDGGMLEVVDVQRPIKGLVVHQVRVLEGELEASREVHARVDPEWRTGARQAHSGTHVVHAALREVLGPTALQSGSYNRPGYLRLDFGWTQALSPEQVRDIELVSQQALRADLPVAWDYMTLEQAKEWGAIALFGETYDNTKVRVVEIGGPWSRELCGGTHVDHSSQIGTVVVTGETSVGSGNRRIEALTGVEGFGYLARERDVVAQLTGLLKTQPDDLVSRVQGLTERLKAAEKELEKARLAQLLGASAELAAGATQVGPVRLVAHRADGAAGGDVRNLAMDVRGRLPQGEPGVVVIIGTQSDEKGGGKVSVVAATNDEARERGLSAGELVRSVGPLLGGKGGGKDDVAQGGGTDASRIDEALELVAREVAAKVQA</sequence>
<feature type="binding site" evidence="11">
    <location>
        <position position="688"/>
    </location>
    <ligand>
        <name>Zn(2+)</name>
        <dbReference type="ChEBI" id="CHEBI:29105"/>
    </ligand>
</feature>
<dbReference type="InterPro" id="IPR023033">
    <property type="entry name" value="Ala_tRNA_ligase_euk/bac"/>
</dbReference>
<evidence type="ECO:0000256" key="11">
    <source>
        <dbReference type="HAMAP-Rule" id="MF_00036"/>
    </source>
</evidence>
<dbReference type="InterPro" id="IPR018165">
    <property type="entry name" value="Ala-tRNA-synth_IIc_core"/>
</dbReference>
<feature type="binding site" evidence="11">
    <location>
        <position position="588"/>
    </location>
    <ligand>
        <name>Zn(2+)</name>
        <dbReference type="ChEBI" id="CHEBI:29105"/>
    </ligand>
</feature>
<dbReference type="FunFam" id="3.10.310.40:FF:000001">
    <property type="entry name" value="Alanine--tRNA ligase"/>
    <property type="match status" value="1"/>
</dbReference>
<dbReference type="CDD" id="cd00673">
    <property type="entry name" value="AlaRS_core"/>
    <property type="match status" value="1"/>
</dbReference>
<dbReference type="RefSeq" id="WP_129454552.1">
    <property type="nucleotide sequence ID" value="NZ_JACXYX010000010.1"/>
</dbReference>
<keyword evidence="4 11" id="KW-0547">Nucleotide-binding</keyword>
<keyword evidence="11" id="KW-0479">Metal-binding</keyword>
<keyword evidence="3 11" id="KW-0436">Ligase</keyword>
<evidence type="ECO:0000313" key="13">
    <source>
        <dbReference type="EMBL" id="RYC03069.1"/>
    </source>
</evidence>
<dbReference type="HAMAP" id="MF_00036_B">
    <property type="entry name" value="Ala_tRNA_synth_B"/>
    <property type="match status" value="1"/>
</dbReference>
<dbReference type="Gene3D" id="3.30.980.10">
    <property type="entry name" value="Threonyl-trna Synthetase, Chain A, domain 2"/>
    <property type="match status" value="1"/>
</dbReference>
<reference evidence="13 14" key="1">
    <citation type="submission" date="2019-01" db="EMBL/GenBank/DDBJ databases">
        <title>Novel species of Nocardioides.</title>
        <authorList>
            <person name="Liu Q."/>
            <person name="Xin Y.-H."/>
        </authorList>
    </citation>
    <scope>NUCLEOTIDE SEQUENCE [LARGE SCALE GENOMIC DNA]</scope>
    <source>
        <strain evidence="13 14">CGMCC 4.6875</strain>
    </source>
</reference>
<dbReference type="Pfam" id="PF07973">
    <property type="entry name" value="tRNA_SAD"/>
    <property type="match status" value="1"/>
</dbReference>
<dbReference type="GO" id="GO:0005829">
    <property type="term" value="C:cytosol"/>
    <property type="evidence" value="ECO:0007669"/>
    <property type="project" value="TreeGrafter"/>
</dbReference>
<dbReference type="InterPro" id="IPR018164">
    <property type="entry name" value="Ala-tRNA-synth_IIc_N"/>
</dbReference>
<evidence type="ECO:0000256" key="7">
    <source>
        <dbReference type="ARBA" id="ARBA00022917"/>
    </source>
</evidence>
<dbReference type="InterPro" id="IPR018163">
    <property type="entry name" value="Thr/Ala-tRNA-synth_IIc_edit"/>
</dbReference>
<comment type="similarity">
    <text evidence="1 11">Belongs to the class-II aminoacyl-tRNA synthetase family.</text>
</comment>
<dbReference type="EC" id="6.1.1.7" evidence="11"/>
<dbReference type="InterPro" id="IPR045864">
    <property type="entry name" value="aa-tRNA-synth_II/BPL/LPL"/>
</dbReference>
<dbReference type="Gene3D" id="6.10.250.550">
    <property type="match status" value="1"/>
</dbReference>
<dbReference type="Gene3D" id="3.30.930.10">
    <property type="entry name" value="Bira Bifunctional Protein, Domain 2"/>
    <property type="match status" value="1"/>
</dbReference>
<feature type="domain" description="Alanyl-transfer RNA synthetases family profile" evidence="12">
    <location>
        <begin position="1"/>
        <end position="731"/>
    </location>
</feature>
<protein>
    <recommendedName>
        <fullName evidence="11">Alanine--tRNA ligase</fullName>
        <ecNumber evidence="11">6.1.1.7</ecNumber>
    </recommendedName>
    <alternativeName>
        <fullName evidence="11">Alanyl-tRNA synthetase</fullName>
        <shortName evidence="11">AlaRS</shortName>
    </alternativeName>
</protein>
<dbReference type="InterPro" id="IPR002318">
    <property type="entry name" value="Ala-tRNA-lgiase_IIc"/>
</dbReference>
<dbReference type="GO" id="GO:0002161">
    <property type="term" value="F:aminoacyl-tRNA deacylase activity"/>
    <property type="evidence" value="ECO:0007669"/>
    <property type="project" value="TreeGrafter"/>
</dbReference>
<keyword evidence="7 11" id="KW-0648">Protein biosynthesis</keyword>
<dbReference type="PROSITE" id="PS50860">
    <property type="entry name" value="AA_TRNA_LIGASE_II_ALA"/>
    <property type="match status" value="1"/>
</dbReference>
<dbReference type="Gene3D" id="2.40.30.130">
    <property type="match status" value="1"/>
</dbReference>
<dbReference type="PRINTS" id="PR00980">
    <property type="entry name" value="TRNASYNTHALA"/>
</dbReference>
<dbReference type="OrthoDB" id="9803884at2"/>
<dbReference type="Proteomes" id="UP000293291">
    <property type="component" value="Unassembled WGS sequence"/>
</dbReference>
<dbReference type="NCBIfam" id="TIGR00344">
    <property type="entry name" value="alaS"/>
    <property type="match status" value="1"/>
</dbReference>
<evidence type="ECO:0000256" key="5">
    <source>
        <dbReference type="ARBA" id="ARBA00022840"/>
    </source>
</evidence>
<comment type="function">
    <text evidence="9 11">Catalyzes the attachment of alanine to tRNA(Ala) in a two-step reaction: alanine is first activated by ATP to form Ala-AMP and then transferred to the acceptor end of tRNA(Ala). Also edits incorrectly charged Ser-tRNA(Ala) and Gly-tRNA(Ala) via its editing domain.</text>
</comment>
<dbReference type="SMART" id="SM00863">
    <property type="entry name" value="tRNA_SAD"/>
    <property type="match status" value="1"/>
</dbReference>
<keyword evidence="11" id="KW-0862">Zinc</keyword>
<dbReference type="SUPFAM" id="SSF55186">
    <property type="entry name" value="ThrRS/AlaRS common domain"/>
    <property type="match status" value="1"/>
</dbReference>
<dbReference type="InterPro" id="IPR018162">
    <property type="entry name" value="Ala-tRNA-ligase_IIc_anticod-bd"/>
</dbReference>
<dbReference type="Gene3D" id="3.10.310.40">
    <property type="match status" value="1"/>
</dbReference>
<evidence type="ECO:0000256" key="1">
    <source>
        <dbReference type="ARBA" id="ARBA00008226"/>
    </source>
</evidence>
<keyword evidence="14" id="KW-1185">Reference proteome</keyword>
<evidence type="ECO:0000256" key="10">
    <source>
        <dbReference type="ARBA" id="ARBA00048300"/>
    </source>
</evidence>
<keyword evidence="2 11" id="KW-0820">tRNA-binding</keyword>
<name>A0A4Q2SGL3_9ACTN</name>
<evidence type="ECO:0000256" key="4">
    <source>
        <dbReference type="ARBA" id="ARBA00022741"/>
    </source>
</evidence>
<organism evidence="13 14">
    <name type="scientific">Nocardioides ganghwensis</name>
    <dbReference type="NCBI Taxonomy" id="252230"/>
    <lineage>
        <taxon>Bacteria</taxon>
        <taxon>Bacillati</taxon>
        <taxon>Actinomycetota</taxon>
        <taxon>Actinomycetes</taxon>
        <taxon>Propionibacteriales</taxon>
        <taxon>Nocardioidaceae</taxon>
        <taxon>Nocardioides</taxon>
    </lineage>
</organism>
<dbReference type="PANTHER" id="PTHR11777:SF9">
    <property type="entry name" value="ALANINE--TRNA LIGASE, CYTOPLASMIC"/>
    <property type="match status" value="1"/>
</dbReference>
<feature type="binding site" evidence="11">
    <location>
        <position position="692"/>
    </location>
    <ligand>
        <name>Zn(2+)</name>
        <dbReference type="ChEBI" id="CHEBI:29105"/>
    </ligand>
</feature>
<dbReference type="GO" id="GO:0004813">
    <property type="term" value="F:alanine-tRNA ligase activity"/>
    <property type="evidence" value="ECO:0007669"/>
    <property type="project" value="UniProtKB-UniRule"/>
</dbReference>
<evidence type="ECO:0000256" key="6">
    <source>
        <dbReference type="ARBA" id="ARBA00022884"/>
    </source>
</evidence>
<comment type="caution">
    <text evidence="13">The sequence shown here is derived from an EMBL/GenBank/DDBJ whole genome shotgun (WGS) entry which is preliminary data.</text>
</comment>
<dbReference type="SUPFAM" id="SSF50447">
    <property type="entry name" value="Translation proteins"/>
    <property type="match status" value="1"/>
</dbReference>
<comment type="cofactor">
    <cofactor evidence="11">
        <name>Zn(2+)</name>
        <dbReference type="ChEBI" id="CHEBI:29105"/>
    </cofactor>
    <text evidence="11">Binds 1 zinc ion per subunit.</text>
</comment>
<dbReference type="InterPro" id="IPR050058">
    <property type="entry name" value="Ala-tRNA_ligase"/>
</dbReference>
<keyword evidence="11" id="KW-0963">Cytoplasm</keyword>
<dbReference type="InterPro" id="IPR012947">
    <property type="entry name" value="tRNA_SAD"/>
</dbReference>
<feature type="binding site" evidence="11">
    <location>
        <position position="584"/>
    </location>
    <ligand>
        <name>Zn(2+)</name>
        <dbReference type="ChEBI" id="CHEBI:29105"/>
    </ligand>
</feature>
<evidence type="ECO:0000256" key="3">
    <source>
        <dbReference type="ARBA" id="ARBA00022598"/>
    </source>
</evidence>
<comment type="catalytic activity">
    <reaction evidence="10 11">
        <text>tRNA(Ala) + L-alanine + ATP = L-alanyl-tRNA(Ala) + AMP + diphosphate</text>
        <dbReference type="Rhea" id="RHEA:12540"/>
        <dbReference type="Rhea" id="RHEA-COMP:9657"/>
        <dbReference type="Rhea" id="RHEA-COMP:9923"/>
        <dbReference type="ChEBI" id="CHEBI:30616"/>
        <dbReference type="ChEBI" id="CHEBI:33019"/>
        <dbReference type="ChEBI" id="CHEBI:57972"/>
        <dbReference type="ChEBI" id="CHEBI:78442"/>
        <dbReference type="ChEBI" id="CHEBI:78497"/>
        <dbReference type="ChEBI" id="CHEBI:456215"/>
        <dbReference type="EC" id="6.1.1.7"/>
    </reaction>
</comment>
<accession>A0A4Q2SGL3</accession>
<dbReference type="PANTHER" id="PTHR11777">
    <property type="entry name" value="ALANYL-TRNA SYNTHETASE"/>
    <property type="match status" value="1"/>
</dbReference>
<dbReference type="GO" id="GO:0005524">
    <property type="term" value="F:ATP binding"/>
    <property type="evidence" value="ECO:0007669"/>
    <property type="project" value="UniProtKB-UniRule"/>
</dbReference>
<evidence type="ECO:0000256" key="9">
    <source>
        <dbReference type="ARBA" id="ARBA00024779"/>
    </source>
</evidence>
<dbReference type="Pfam" id="PF01411">
    <property type="entry name" value="tRNA-synt_2c"/>
    <property type="match status" value="1"/>
</dbReference>
<evidence type="ECO:0000256" key="8">
    <source>
        <dbReference type="ARBA" id="ARBA00023146"/>
    </source>
</evidence>
<comment type="domain">
    <text evidence="11">Consists of three domains; the N-terminal catalytic domain, the editing domain and the C-terminal C-Ala domain. The editing domain removes incorrectly charged amino acids, while the C-Ala domain, along with tRNA(Ala), serves as a bridge to cooperatively bring together the editing and aminoacylation centers thus stimulating deacylation of misacylated tRNAs.</text>
</comment>
<dbReference type="AlphaFoldDB" id="A0A4Q2SGL3"/>
<dbReference type="InterPro" id="IPR003156">
    <property type="entry name" value="DHHA1_dom"/>
</dbReference>
<proteinExistence type="inferred from homology"/>
<dbReference type="SUPFAM" id="SSF101353">
    <property type="entry name" value="Putative anticodon-binding domain of alanyl-tRNA synthetase (AlaRS)"/>
    <property type="match status" value="1"/>
</dbReference>
<dbReference type="Gene3D" id="3.30.54.20">
    <property type="match status" value="1"/>
</dbReference>
<dbReference type="GO" id="GO:0008270">
    <property type="term" value="F:zinc ion binding"/>
    <property type="evidence" value="ECO:0007669"/>
    <property type="project" value="UniProtKB-UniRule"/>
</dbReference>
<dbReference type="InterPro" id="IPR009000">
    <property type="entry name" value="Transl_B-barrel_sf"/>
</dbReference>
<keyword evidence="6 11" id="KW-0694">RNA-binding</keyword>
<dbReference type="GO" id="GO:0006419">
    <property type="term" value="P:alanyl-tRNA aminoacylation"/>
    <property type="evidence" value="ECO:0007669"/>
    <property type="project" value="UniProtKB-UniRule"/>
</dbReference>
<dbReference type="GO" id="GO:0000049">
    <property type="term" value="F:tRNA binding"/>
    <property type="evidence" value="ECO:0007669"/>
    <property type="project" value="UniProtKB-KW"/>
</dbReference>
<gene>
    <name evidence="11 13" type="primary">alaS</name>
    <name evidence="13" type="ORF">EUA07_07990</name>
</gene>
<dbReference type="Pfam" id="PF02272">
    <property type="entry name" value="DHHA1"/>
    <property type="match status" value="1"/>
</dbReference>
<dbReference type="SUPFAM" id="SSF55681">
    <property type="entry name" value="Class II aaRS and biotin synthetases"/>
    <property type="match status" value="1"/>
</dbReference>
<evidence type="ECO:0000259" key="12">
    <source>
        <dbReference type="PROSITE" id="PS50860"/>
    </source>
</evidence>
<keyword evidence="5 11" id="KW-0067">ATP-binding</keyword>
<evidence type="ECO:0000313" key="14">
    <source>
        <dbReference type="Proteomes" id="UP000293291"/>
    </source>
</evidence>
<dbReference type="EMBL" id="SDWU01000007">
    <property type="protein sequence ID" value="RYC03069.1"/>
    <property type="molecule type" value="Genomic_DNA"/>
</dbReference>